<gene>
    <name evidence="3" type="ORF">H9S92_11365</name>
</gene>
<evidence type="ECO:0000313" key="3">
    <source>
        <dbReference type="EMBL" id="MBC6994767.1"/>
    </source>
</evidence>
<keyword evidence="4" id="KW-1185">Reference proteome</keyword>
<proteinExistence type="predicted"/>
<dbReference type="RefSeq" id="WP_187466839.1">
    <property type="nucleotide sequence ID" value="NZ_JACSIT010000104.1"/>
</dbReference>
<keyword evidence="1" id="KW-0812">Transmembrane</keyword>
<comment type="caution">
    <text evidence="3">The sequence shown here is derived from an EMBL/GenBank/DDBJ whole genome shotgun (WGS) entry which is preliminary data.</text>
</comment>
<dbReference type="InterPro" id="IPR021309">
    <property type="entry name" value="YgaP-like_TM"/>
</dbReference>
<evidence type="ECO:0000313" key="4">
    <source>
        <dbReference type="Proteomes" id="UP000650081"/>
    </source>
</evidence>
<dbReference type="AlphaFoldDB" id="A0A923TDE9"/>
<feature type="transmembrane region" description="Helical" evidence="1">
    <location>
        <begin position="36"/>
        <end position="61"/>
    </location>
</feature>
<name>A0A923TDE9_9BACT</name>
<evidence type="ECO:0000256" key="1">
    <source>
        <dbReference type="SAM" id="Phobius"/>
    </source>
</evidence>
<keyword evidence="1" id="KW-0472">Membrane</keyword>
<reference evidence="3" key="1">
    <citation type="submission" date="2020-08" db="EMBL/GenBank/DDBJ databases">
        <title>Lewinella bacteria from marine environments.</title>
        <authorList>
            <person name="Zhong Y."/>
        </authorList>
    </citation>
    <scope>NUCLEOTIDE SEQUENCE</scope>
    <source>
        <strain evidence="3">KCTC 42187</strain>
    </source>
</reference>
<dbReference type="Proteomes" id="UP000650081">
    <property type="component" value="Unassembled WGS sequence"/>
</dbReference>
<feature type="domain" description="Inner membrane protein YgaP-like transmembrane" evidence="2">
    <location>
        <begin position="1"/>
        <end position="66"/>
    </location>
</feature>
<dbReference type="Pfam" id="PF11127">
    <property type="entry name" value="YgaP-like_TM"/>
    <property type="match status" value="1"/>
</dbReference>
<accession>A0A923TDE9</accession>
<keyword evidence="1" id="KW-1133">Transmembrane helix</keyword>
<sequence length="70" mass="7515">MKKNMSSTDRIIRVIIAAVLIGLFFANVVVGTLGIILLVLAGVFLLTSTVSFCPLYTLFGISTCPAPERK</sequence>
<feature type="transmembrane region" description="Helical" evidence="1">
    <location>
        <begin position="12"/>
        <end position="30"/>
    </location>
</feature>
<protein>
    <submittedName>
        <fullName evidence="3">DUF2892 domain-containing protein</fullName>
    </submittedName>
</protein>
<organism evidence="3 4">
    <name type="scientific">Neolewinella lacunae</name>
    <dbReference type="NCBI Taxonomy" id="1517758"/>
    <lineage>
        <taxon>Bacteria</taxon>
        <taxon>Pseudomonadati</taxon>
        <taxon>Bacteroidota</taxon>
        <taxon>Saprospiria</taxon>
        <taxon>Saprospirales</taxon>
        <taxon>Lewinellaceae</taxon>
        <taxon>Neolewinella</taxon>
    </lineage>
</organism>
<dbReference type="EMBL" id="JACSIT010000104">
    <property type="protein sequence ID" value="MBC6994767.1"/>
    <property type="molecule type" value="Genomic_DNA"/>
</dbReference>
<evidence type="ECO:0000259" key="2">
    <source>
        <dbReference type="Pfam" id="PF11127"/>
    </source>
</evidence>